<protein>
    <submittedName>
        <fullName evidence="2">Uncharacterized protein YybS (DUF2232 family)</fullName>
    </submittedName>
</protein>
<dbReference type="PANTHER" id="PTHR41324:SF1">
    <property type="entry name" value="DUF2232 DOMAIN-CONTAINING PROTEIN"/>
    <property type="match status" value="1"/>
</dbReference>
<dbReference type="EMBL" id="SLWU01000012">
    <property type="protein sequence ID" value="TCO64215.1"/>
    <property type="molecule type" value="Genomic_DNA"/>
</dbReference>
<dbReference type="OMA" id="KEPGHAI"/>
<dbReference type="Proteomes" id="UP000294886">
    <property type="component" value="Unassembled WGS sequence"/>
</dbReference>
<organism evidence="2 3">
    <name type="scientific">Caldanaerobacter subterraneus</name>
    <dbReference type="NCBI Taxonomy" id="911092"/>
    <lineage>
        <taxon>Bacteria</taxon>
        <taxon>Bacillati</taxon>
        <taxon>Bacillota</taxon>
        <taxon>Clostridia</taxon>
        <taxon>Thermoanaerobacterales</taxon>
        <taxon>Thermoanaerobacteraceae</taxon>
        <taxon>Caldanaerobacter</taxon>
    </lineage>
</organism>
<feature type="transmembrane region" description="Helical" evidence="1">
    <location>
        <begin position="72"/>
        <end position="89"/>
    </location>
</feature>
<dbReference type="RefSeq" id="WP_011026746.1">
    <property type="nucleotide sequence ID" value="NZ_JBFNEK010000039.1"/>
</dbReference>
<keyword evidence="1" id="KW-1133">Transmembrane helix</keyword>
<feature type="transmembrane region" description="Helical" evidence="1">
    <location>
        <begin position="209"/>
        <end position="226"/>
    </location>
</feature>
<dbReference type="AlphaFoldDB" id="A0A4R2KCK8"/>
<evidence type="ECO:0000313" key="3">
    <source>
        <dbReference type="Proteomes" id="UP000294886"/>
    </source>
</evidence>
<proteinExistence type="predicted"/>
<dbReference type="InterPro" id="IPR018710">
    <property type="entry name" value="DUF2232"/>
</dbReference>
<feature type="transmembrane region" description="Helical" evidence="1">
    <location>
        <begin position="12"/>
        <end position="36"/>
    </location>
</feature>
<dbReference type="Pfam" id="PF09991">
    <property type="entry name" value="DUF2232"/>
    <property type="match status" value="1"/>
</dbReference>
<sequence>MDTRKLTNAAMMAALAVVLSLLGAYFPPLFLLFFLIPAPIAIACIRGSESYAIAASFIVFTADVIFIDLGTAFTALFFALQGFLMGYLISKKRKASEVLLDVTALSIVGMVGIFYLLKLAFNVDIMAHFFKAIDAAVANISSSYKGHPNFSMIQSNLLSIKQMLEMTIPASLIIAVLLMVWLNYLLVYRILKTQHFNIEPLPPFDEWKMPYITGWIFIVALLYQYFTKEPNLIITNIVVLLSFGFTVGGLALIKFYLTRKLNMNSWGANLLLVFLLFFPLTSWLLAVVGIADTSLDLRKYLR</sequence>
<feature type="transmembrane region" description="Helical" evidence="1">
    <location>
        <begin position="166"/>
        <end position="188"/>
    </location>
</feature>
<reference evidence="2 3" key="1">
    <citation type="submission" date="2019-03" db="EMBL/GenBank/DDBJ databases">
        <title>Genomic Encyclopedia of Type Strains, Phase IV (KMG-IV): sequencing the most valuable type-strain genomes for metagenomic binning, comparative biology and taxonomic classification.</title>
        <authorList>
            <person name="Goeker M."/>
        </authorList>
    </citation>
    <scope>NUCLEOTIDE SEQUENCE [LARGE SCALE GENOMIC DNA]</scope>
    <source>
        <strain evidence="2 3">DSM 13054</strain>
    </source>
</reference>
<evidence type="ECO:0000256" key="1">
    <source>
        <dbReference type="SAM" id="Phobius"/>
    </source>
</evidence>
<accession>A0A4R2KCK8</accession>
<feature type="transmembrane region" description="Helical" evidence="1">
    <location>
        <begin position="232"/>
        <end position="257"/>
    </location>
</feature>
<gene>
    <name evidence="2" type="ORF">EV203_11257</name>
</gene>
<comment type="caution">
    <text evidence="2">The sequence shown here is derived from an EMBL/GenBank/DDBJ whole genome shotgun (WGS) entry which is preliminary data.</text>
</comment>
<dbReference type="PANTHER" id="PTHR41324">
    <property type="entry name" value="MEMBRANE PROTEIN-RELATED"/>
    <property type="match status" value="1"/>
</dbReference>
<dbReference type="Gene3D" id="1.10.1760.20">
    <property type="match status" value="1"/>
</dbReference>
<feature type="transmembrane region" description="Helical" evidence="1">
    <location>
        <begin position="269"/>
        <end position="291"/>
    </location>
</feature>
<name>A0A4R2KCK8_9THEO</name>
<feature type="transmembrane region" description="Helical" evidence="1">
    <location>
        <begin position="98"/>
        <end position="117"/>
    </location>
</feature>
<keyword evidence="1" id="KW-0472">Membrane</keyword>
<keyword evidence="1" id="KW-0812">Transmembrane</keyword>
<evidence type="ECO:0000313" key="2">
    <source>
        <dbReference type="EMBL" id="TCO64215.1"/>
    </source>
</evidence>